<dbReference type="InterPro" id="IPR036236">
    <property type="entry name" value="Znf_C2H2_sf"/>
</dbReference>
<evidence type="ECO:0000313" key="7">
    <source>
        <dbReference type="RefSeq" id="XP_015267393.1"/>
    </source>
</evidence>
<feature type="region of interest" description="Disordered" evidence="4">
    <location>
        <begin position="476"/>
        <end position="500"/>
    </location>
</feature>
<dbReference type="GeneID" id="107111017"/>
<feature type="compositionally biased region" description="Basic and acidic residues" evidence="4">
    <location>
        <begin position="390"/>
        <end position="401"/>
    </location>
</feature>
<feature type="compositionally biased region" description="Basic and acidic residues" evidence="4">
    <location>
        <begin position="555"/>
        <end position="571"/>
    </location>
</feature>
<evidence type="ECO:0000313" key="6">
    <source>
        <dbReference type="Proteomes" id="UP000694871"/>
    </source>
</evidence>
<accession>A0ABM1K106</accession>
<organism evidence="6 7">
    <name type="scientific">Gekko japonicus</name>
    <name type="common">Schlegel's Japanese gecko</name>
    <dbReference type="NCBI Taxonomy" id="146911"/>
    <lineage>
        <taxon>Eukaryota</taxon>
        <taxon>Metazoa</taxon>
        <taxon>Chordata</taxon>
        <taxon>Craniata</taxon>
        <taxon>Vertebrata</taxon>
        <taxon>Euteleostomi</taxon>
        <taxon>Lepidosauria</taxon>
        <taxon>Squamata</taxon>
        <taxon>Bifurcata</taxon>
        <taxon>Gekkota</taxon>
        <taxon>Gekkonidae</taxon>
        <taxon>Gekkoninae</taxon>
        <taxon>Gekko</taxon>
    </lineage>
</organism>
<dbReference type="PANTHER" id="PTHR17614:SF13">
    <property type="entry name" value="ZINC FINGER PROTEIN 804A"/>
    <property type="match status" value="1"/>
</dbReference>
<reference evidence="7" key="1">
    <citation type="submission" date="2025-08" db="UniProtKB">
        <authorList>
            <consortium name="RefSeq"/>
        </authorList>
    </citation>
    <scope>IDENTIFICATION</scope>
</reference>
<feature type="region of interest" description="Disordered" evidence="4">
    <location>
        <begin position="538"/>
        <end position="581"/>
    </location>
</feature>
<gene>
    <name evidence="7" type="primary">ZNF804A</name>
</gene>
<sequence length="1219" mass="135396">MECYYIVISSAHLSNGHFRNIKGVFRGPLSKNGNKTLDYAEKENTIAKALEDLKANFYCELCDKQYYKHQEFDNHINSYDHAHKQRLKELKQREFARNVASKSRKDERKQEKALQRLHKLAELRKEAACAPGSGPMFRSTTVTVRDHCNEILVNSAKNEQEFDFTLLHSSKAPGDVTSVAVSTPEAAKNSKPDASKPGDPMLGLHGQKVGFSFAFPKKASVKLESSAAAFCDYNDDASAEHGLSRRSRFVPGPSAASIEETSLGMEEKPNPVAPLTEKHSDKPELTPLQDSKEPPVEESPMQEATELCSPLSHSKEAEPSSLEGFGTDVDSTASTDERSRDAPGSQALPAENNSDEHIGNKCAGLPINEDCFSQQETQEGNDQNVGSDSHAAEDEIKKPSSDELIPANSEGETIALPCKQEPRKRPCEPFVPVLNKHGSTILQWPSEMLIYTNTEPSISYSCNPLCFDFRSSRASKSLERNKPQANMPNSPHKTDSNRGSVRDYMHKSHLVCADCVIDINAPPCSHATSVLMNGSSAEVSSSEKSQDELALDASCKTEEKEKDHSLPKEPQEGSSTDEQDKRWIKRTHEKWFHKTRKRKRRRKLCHHHHRDTAKVDTGISPAPEKQDNCVDVKKHQNLPNLMEQDMSETRLDDSVSELLKPSHESPGAENSDDCETISMSTQDHGNQSPCPAWNVKDNREYCINSENLCRRSKPVSHRQSNKPGLNSGRCNSVYSRPLCSWSIKRSSSSPYHKHLGHYPSEKCTNQTQPIKRAYNSLADEPDFFHRKRRHHAYSCSSDESSNAQSSLSEENVQQTYNFRVSCKPKRKRRRKRTRTHHVLIERPPRKTISVEPPKGVSIFNNTPNISAEDTIENVNPPCVTDYANSTEEAIQPIESQPAPQPEHLLPSENIQGSNCSITKSTPYLEESTCSTSPITEQSVLAATKSINVLEEREKHGNMSVPGSQPPKKVPSIERNLDQAPPKSYLCHYEVAETVPPGKLHPSANEWLRYNPGLFNTPPPLPFKEAHINSHAFLASEQILTPFTLPEHALLLPPENHDKFKDLQCEAYHQIFQQNILANKVKLTFPPAALPPSTPPLQPLPLQQPLCSTSVTTIHHTVLQQHAAAAAAAAAAASTFKVLQPHQQFLSQVPTLSRAPLPHLSVGPRLCPAGHTTIIGPPQLPLIPASVLHPNHLAFPPLPHALFPSLLSPHPAVIPLQPLF</sequence>
<dbReference type="InterPro" id="IPR013087">
    <property type="entry name" value="Znf_C2H2_type"/>
</dbReference>
<feature type="compositionally biased region" description="Polar residues" evidence="4">
    <location>
        <begin position="377"/>
        <end position="387"/>
    </location>
</feature>
<feature type="region of interest" description="Disordered" evidence="4">
    <location>
        <begin position="377"/>
        <end position="409"/>
    </location>
</feature>
<proteinExistence type="predicted"/>
<feature type="compositionally biased region" description="Polar residues" evidence="4">
    <location>
        <begin position="908"/>
        <end position="918"/>
    </location>
</feature>
<name>A0ABM1K106_GEKJA</name>
<keyword evidence="1" id="KW-0479">Metal-binding</keyword>
<dbReference type="InterPro" id="IPR052445">
    <property type="entry name" value="ZnF-G_patch_domain"/>
</dbReference>
<feature type="region of interest" description="Disordered" evidence="4">
    <location>
        <begin position="896"/>
        <end position="918"/>
    </location>
</feature>
<dbReference type="PANTHER" id="PTHR17614">
    <property type="entry name" value="ZINC FINGER-CONTAINING"/>
    <property type="match status" value="1"/>
</dbReference>
<feature type="region of interest" description="Disordered" evidence="4">
    <location>
        <begin position="244"/>
        <end position="362"/>
    </location>
</feature>
<feature type="compositionally biased region" description="Basic residues" evidence="4">
    <location>
        <begin position="596"/>
        <end position="611"/>
    </location>
</feature>
<evidence type="ECO:0000259" key="5">
    <source>
        <dbReference type="PROSITE" id="PS00028"/>
    </source>
</evidence>
<protein>
    <submittedName>
        <fullName evidence="7">Zinc finger protein 804A</fullName>
    </submittedName>
</protein>
<feature type="compositionally biased region" description="Basic and acidic residues" evidence="4">
    <location>
        <begin position="276"/>
        <end position="295"/>
    </location>
</feature>
<feature type="region of interest" description="Disordered" evidence="4">
    <location>
        <begin position="180"/>
        <end position="203"/>
    </location>
</feature>
<evidence type="ECO:0000256" key="2">
    <source>
        <dbReference type="ARBA" id="ARBA00022771"/>
    </source>
</evidence>
<dbReference type="SUPFAM" id="SSF57667">
    <property type="entry name" value="beta-beta-alpha zinc fingers"/>
    <property type="match status" value="1"/>
</dbReference>
<evidence type="ECO:0000256" key="1">
    <source>
        <dbReference type="ARBA" id="ARBA00022723"/>
    </source>
</evidence>
<dbReference type="Proteomes" id="UP000694871">
    <property type="component" value="Unplaced"/>
</dbReference>
<dbReference type="PROSITE" id="PS00028">
    <property type="entry name" value="ZINC_FINGER_C2H2_1"/>
    <property type="match status" value="1"/>
</dbReference>
<evidence type="ECO:0000256" key="3">
    <source>
        <dbReference type="ARBA" id="ARBA00022833"/>
    </source>
</evidence>
<keyword evidence="6" id="KW-1185">Reference proteome</keyword>
<evidence type="ECO:0000256" key="4">
    <source>
        <dbReference type="SAM" id="MobiDB-lite"/>
    </source>
</evidence>
<keyword evidence="3" id="KW-0862">Zinc</keyword>
<dbReference type="RefSeq" id="XP_015267393.1">
    <property type="nucleotide sequence ID" value="XM_015411907.1"/>
</dbReference>
<feature type="region of interest" description="Disordered" evidence="4">
    <location>
        <begin position="596"/>
        <end position="624"/>
    </location>
</feature>
<keyword evidence="2" id="KW-0863">Zinc-finger</keyword>
<feature type="domain" description="C2H2-type" evidence="5">
    <location>
        <begin position="59"/>
        <end position="81"/>
    </location>
</feature>